<keyword evidence="3 6" id="KW-0378">Hydrolase</keyword>
<dbReference type="OrthoDB" id="3200163at2759"/>
<dbReference type="PROSITE" id="PS00122">
    <property type="entry name" value="CARBOXYLESTERASE_B_1"/>
    <property type="match status" value="1"/>
</dbReference>
<evidence type="ECO:0000259" key="7">
    <source>
        <dbReference type="Pfam" id="PF00135"/>
    </source>
</evidence>
<dbReference type="SUPFAM" id="SSF53474">
    <property type="entry name" value="alpha/beta-Hydrolases"/>
    <property type="match status" value="1"/>
</dbReference>
<name>A0A4C2A9Z7_EUMVA</name>
<evidence type="ECO:0000256" key="3">
    <source>
        <dbReference type="ARBA" id="ARBA00022801"/>
    </source>
</evidence>
<evidence type="ECO:0000256" key="5">
    <source>
        <dbReference type="ARBA" id="ARBA00023180"/>
    </source>
</evidence>
<dbReference type="InterPro" id="IPR029058">
    <property type="entry name" value="AB_hydrolase_fold"/>
</dbReference>
<proteinExistence type="inferred from homology"/>
<organism evidence="8 9">
    <name type="scientific">Eumeta variegata</name>
    <name type="common">Bagworm moth</name>
    <name type="synonym">Eumeta japonica</name>
    <dbReference type="NCBI Taxonomy" id="151549"/>
    <lineage>
        <taxon>Eukaryota</taxon>
        <taxon>Metazoa</taxon>
        <taxon>Ecdysozoa</taxon>
        <taxon>Arthropoda</taxon>
        <taxon>Hexapoda</taxon>
        <taxon>Insecta</taxon>
        <taxon>Pterygota</taxon>
        <taxon>Neoptera</taxon>
        <taxon>Endopterygota</taxon>
        <taxon>Lepidoptera</taxon>
        <taxon>Glossata</taxon>
        <taxon>Ditrysia</taxon>
        <taxon>Tineoidea</taxon>
        <taxon>Psychidae</taxon>
        <taxon>Oiketicinae</taxon>
        <taxon>Eumeta</taxon>
    </lineage>
</organism>
<dbReference type="EC" id="3.1.1.-" evidence="6"/>
<reference evidence="8 9" key="1">
    <citation type="journal article" date="2019" name="Commun. Biol.">
        <title>The bagworm genome reveals a unique fibroin gene that provides high tensile strength.</title>
        <authorList>
            <person name="Kono N."/>
            <person name="Nakamura H."/>
            <person name="Ohtoshi R."/>
            <person name="Tomita M."/>
            <person name="Numata K."/>
            <person name="Arakawa K."/>
        </authorList>
    </citation>
    <scope>NUCLEOTIDE SEQUENCE [LARGE SCALE GENOMIC DNA]</scope>
</reference>
<evidence type="ECO:0000256" key="6">
    <source>
        <dbReference type="RuleBase" id="RU361235"/>
    </source>
</evidence>
<feature type="domain" description="Carboxylesterase type B" evidence="7">
    <location>
        <begin position="17"/>
        <end position="445"/>
    </location>
</feature>
<accession>A0A4C2A9Z7</accession>
<keyword evidence="9" id="KW-1185">Reference proteome</keyword>
<evidence type="ECO:0000256" key="2">
    <source>
        <dbReference type="ARBA" id="ARBA00022487"/>
    </source>
</evidence>
<keyword evidence="2" id="KW-0719">Serine esterase</keyword>
<comment type="caution">
    <text evidence="8">The sequence shown here is derived from an EMBL/GenBank/DDBJ whole genome shotgun (WGS) entry which is preliminary data.</text>
</comment>
<dbReference type="InterPro" id="IPR050309">
    <property type="entry name" value="Type-B_Carboxylest/Lipase"/>
</dbReference>
<dbReference type="Proteomes" id="UP000299102">
    <property type="component" value="Unassembled WGS sequence"/>
</dbReference>
<dbReference type="PANTHER" id="PTHR11559">
    <property type="entry name" value="CARBOXYLESTERASE"/>
    <property type="match status" value="1"/>
</dbReference>
<gene>
    <name evidence="8" type="primary">Est-6</name>
    <name evidence="8" type="ORF">EVAR_69746_1</name>
</gene>
<keyword evidence="5" id="KW-0325">Glycoprotein</keyword>
<dbReference type="GO" id="GO:0052689">
    <property type="term" value="F:carboxylic ester hydrolase activity"/>
    <property type="evidence" value="ECO:0007669"/>
    <property type="project" value="UniProtKB-KW"/>
</dbReference>
<keyword evidence="4" id="KW-1015">Disulfide bond</keyword>
<dbReference type="Pfam" id="PF00135">
    <property type="entry name" value="COesterase"/>
    <property type="match status" value="1"/>
</dbReference>
<evidence type="ECO:0000256" key="1">
    <source>
        <dbReference type="ARBA" id="ARBA00005964"/>
    </source>
</evidence>
<protein>
    <recommendedName>
        <fullName evidence="6">Carboxylic ester hydrolase</fullName>
        <ecNumber evidence="6">3.1.1.-</ecNumber>
    </recommendedName>
</protein>
<evidence type="ECO:0000256" key="4">
    <source>
        <dbReference type="ARBA" id="ARBA00023157"/>
    </source>
</evidence>
<dbReference type="AlphaFoldDB" id="A0A4C2A9Z7"/>
<sequence length="545" mass="61593">MQIKTCPAWRCGERTVNYRFKGPLPAPTWLDIFEAIDRKIVCPQSEMRRLPETEEKFVMEENCLIINVFVPDTDDTNLPVVAYVHGGAFQLGFGSMAIHSPFMNTGKIIEVNFNYRLGGHGFLCLGTEDVPGNAGMKDQVAALRWVKNNIASFGGNPGDITLAGFSAGAVSAELLLLSKSTRGLFNKVILESGAGVGVWAVQTDPLQIAKTYAESQGFTNGDDIYALEKFFKNLPLDVLQGDLFMDRRDSTFFFSPCVERIEAEDAFLTDAPINIIKKGDYEKLPVLIGTTDMEGLFRLPLFEQWKDAMNKNFSDFLPNDLQFENDDERQRIAEKIKQFYFGDQAVSILGFVNYFSDVMFVYPTHRSVSLQLAAGSNSLYYYVYAFPNTNRPFNIYFGMTGAEHCDQSITLNDIIWAPMDIPERLDTFNIKQLLVDVWQNFITSRLASGNVHVTSFGLADIHEQRRSPSLRNPTPEGSYAAEIFGGEWRPTSLTRTQQALFNVTSELRDAELWPGRMAFWDEIYYKYYSTPIPPPKLIEKSKIEV</sequence>
<dbReference type="Gene3D" id="3.40.50.1820">
    <property type="entry name" value="alpha/beta hydrolase"/>
    <property type="match status" value="1"/>
</dbReference>
<dbReference type="InterPro" id="IPR002018">
    <property type="entry name" value="CarbesteraseB"/>
</dbReference>
<dbReference type="EMBL" id="BGZK01002944">
    <property type="protein sequence ID" value="GBP97506.1"/>
    <property type="molecule type" value="Genomic_DNA"/>
</dbReference>
<evidence type="ECO:0000313" key="9">
    <source>
        <dbReference type="Proteomes" id="UP000299102"/>
    </source>
</evidence>
<comment type="similarity">
    <text evidence="1 6">Belongs to the type-B carboxylesterase/lipase family.</text>
</comment>
<evidence type="ECO:0000313" key="8">
    <source>
        <dbReference type="EMBL" id="GBP97506.1"/>
    </source>
</evidence>
<dbReference type="InterPro" id="IPR019826">
    <property type="entry name" value="Carboxylesterase_B_AS"/>
</dbReference>
<dbReference type="STRING" id="151549.A0A4C2A9Z7"/>